<dbReference type="Proteomes" id="UP001186944">
    <property type="component" value="Unassembled WGS sequence"/>
</dbReference>
<keyword evidence="4 5" id="KW-0472">Membrane</keyword>
<comment type="subcellular location">
    <subcellularLocation>
        <location evidence="1">Membrane</location>
    </subcellularLocation>
</comment>
<dbReference type="InterPro" id="IPR000276">
    <property type="entry name" value="GPCR_Rhodpsn"/>
</dbReference>
<evidence type="ECO:0000256" key="1">
    <source>
        <dbReference type="ARBA" id="ARBA00004370"/>
    </source>
</evidence>
<dbReference type="EMBL" id="VSWD01000003">
    <property type="protein sequence ID" value="KAK3105658.1"/>
    <property type="molecule type" value="Genomic_DNA"/>
</dbReference>
<organism evidence="7 8">
    <name type="scientific">Pinctada imbricata</name>
    <name type="common">Atlantic pearl-oyster</name>
    <name type="synonym">Pinctada martensii</name>
    <dbReference type="NCBI Taxonomy" id="66713"/>
    <lineage>
        <taxon>Eukaryota</taxon>
        <taxon>Metazoa</taxon>
        <taxon>Spiralia</taxon>
        <taxon>Lophotrochozoa</taxon>
        <taxon>Mollusca</taxon>
        <taxon>Bivalvia</taxon>
        <taxon>Autobranchia</taxon>
        <taxon>Pteriomorphia</taxon>
        <taxon>Pterioida</taxon>
        <taxon>Pterioidea</taxon>
        <taxon>Pteriidae</taxon>
        <taxon>Pinctada</taxon>
    </lineage>
</organism>
<evidence type="ECO:0000259" key="6">
    <source>
        <dbReference type="PROSITE" id="PS50262"/>
    </source>
</evidence>
<dbReference type="PANTHER" id="PTHR46641">
    <property type="entry name" value="FMRFAMIDE RECEPTOR-RELATED"/>
    <property type="match status" value="1"/>
</dbReference>
<feature type="transmembrane region" description="Helical" evidence="5">
    <location>
        <begin position="45"/>
        <end position="66"/>
    </location>
</feature>
<gene>
    <name evidence="7" type="ORF">FSP39_002857</name>
</gene>
<evidence type="ECO:0000256" key="3">
    <source>
        <dbReference type="ARBA" id="ARBA00022989"/>
    </source>
</evidence>
<dbReference type="InterPro" id="IPR017452">
    <property type="entry name" value="GPCR_Rhodpsn_7TM"/>
</dbReference>
<dbReference type="GO" id="GO:0004930">
    <property type="term" value="F:G protein-coupled receptor activity"/>
    <property type="evidence" value="ECO:0007669"/>
    <property type="project" value="InterPro"/>
</dbReference>
<dbReference type="PANTHER" id="PTHR46641:SF2">
    <property type="entry name" value="FMRFAMIDE RECEPTOR"/>
    <property type="match status" value="1"/>
</dbReference>
<evidence type="ECO:0000256" key="5">
    <source>
        <dbReference type="SAM" id="Phobius"/>
    </source>
</evidence>
<name>A0AA88YHH0_PINIB</name>
<feature type="transmembrane region" description="Helical" evidence="5">
    <location>
        <begin position="221"/>
        <end position="242"/>
    </location>
</feature>
<evidence type="ECO:0000313" key="8">
    <source>
        <dbReference type="Proteomes" id="UP001186944"/>
    </source>
</evidence>
<dbReference type="PRINTS" id="PR00237">
    <property type="entry name" value="GPCRRHODOPSN"/>
</dbReference>
<dbReference type="SUPFAM" id="SSF81321">
    <property type="entry name" value="Family A G protein-coupled receptor-like"/>
    <property type="match status" value="1"/>
</dbReference>
<evidence type="ECO:0000313" key="7">
    <source>
        <dbReference type="EMBL" id="KAK3105658.1"/>
    </source>
</evidence>
<dbReference type="CDD" id="cd14978">
    <property type="entry name" value="7tmA_FMRFamide_R-like"/>
    <property type="match status" value="1"/>
</dbReference>
<feature type="transmembrane region" description="Helical" evidence="5">
    <location>
        <begin position="162"/>
        <end position="182"/>
    </location>
</feature>
<protein>
    <recommendedName>
        <fullName evidence="6">G-protein coupled receptors family 1 profile domain-containing protein</fullName>
    </recommendedName>
</protein>
<accession>A0AA88YHH0</accession>
<dbReference type="PROSITE" id="PS50262">
    <property type="entry name" value="G_PROTEIN_RECEP_F1_2"/>
    <property type="match status" value="1"/>
</dbReference>
<dbReference type="InterPro" id="IPR052954">
    <property type="entry name" value="GPCR-Ligand_Int"/>
</dbReference>
<evidence type="ECO:0000256" key="4">
    <source>
        <dbReference type="ARBA" id="ARBA00023136"/>
    </source>
</evidence>
<feature type="domain" description="G-protein coupled receptors family 1 profile" evidence="6">
    <location>
        <begin position="58"/>
        <end position="316"/>
    </location>
</feature>
<dbReference type="Pfam" id="PF00001">
    <property type="entry name" value="7tm_1"/>
    <property type="match status" value="1"/>
</dbReference>
<feature type="transmembrane region" description="Helical" evidence="5">
    <location>
        <begin position="262"/>
        <end position="288"/>
    </location>
</feature>
<keyword evidence="8" id="KW-1185">Reference proteome</keyword>
<feature type="transmembrane region" description="Helical" evidence="5">
    <location>
        <begin position="123"/>
        <end position="141"/>
    </location>
</feature>
<evidence type="ECO:0000256" key="2">
    <source>
        <dbReference type="ARBA" id="ARBA00022692"/>
    </source>
</evidence>
<feature type="transmembrane region" description="Helical" evidence="5">
    <location>
        <begin position="300"/>
        <end position="319"/>
    </location>
</feature>
<dbReference type="Gene3D" id="1.20.1070.10">
    <property type="entry name" value="Rhodopsin 7-helix transmembrane proteins"/>
    <property type="match status" value="1"/>
</dbReference>
<sequence>MEIYIGSTEHSVLNFSTNETFSNPCVEKKDGHEDFYNLAQLITGLIIYPIVCFFGVIGNTLSLIVLSHRDMATSTNVYLSALAISDTIKLINDIFYFLCVLLLRTGNDDDKKIITSFYPFAHYIFNMSVCVTAWLTISVASERYIAVCIPTKAKEMCTIARARFVSTFVFVFMILVSIPYALRYKSVETHVPEFNTTCYTVQPGILGMDEFMTPYTWVQNMLRSVIPFFILIFLSSSIIHVLRKQRVKGKKFSSRNRITLMLVAVVIFFVVCIMPDALLSLFFGFGYIDENNFNRGIREITDSLLAINSAFNFVLYCTMSKIFRQTFRKIFCKNFTKLEFQGASERLMAHGENGVSVAMRESHSGNNNRDKNRETFV</sequence>
<feature type="transmembrane region" description="Helical" evidence="5">
    <location>
        <begin position="78"/>
        <end position="103"/>
    </location>
</feature>
<reference evidence="7" key="1">
    <citation type="submission" date="2019-08" db="EMBL/GenBank/DDBJ databases">
        <title>The improved chromosome-level genome for the pearl oyster Pinctada fucata martensii using PacBio sequencing and Hi-C.</title>
        <authorList>
            <person name="Zheng Z."/>
        </authorList>
    </citation>
    <scope>NUCLEOTIDE SEQUENCE</scope>
    <source>
        <strain evidence="7">ZZ-2019</strain>
        <tissue evidence="7">Adductor muscle</tissue>
    </source>
</reference>
<keyword evidence="2 5" id="KW-0812">Transmembrane</keyword>
<dbReference type="AlphaFoldDB" id="A0AA88YHH0"/>
<proteinExistence type="predicted"/>
<dbReference type="GO" id="GO:0016020">
    <property type="term" value="C:membrane"/>
    <property type="evidence" value="ECO:0007669"/>
    <property type="project" value="UniProtKB-SubCell"/>
</dbReference>
<comment type="caution">
    <text evidence="7">The sequence shown here is derived from an EMBL/GenBank/DDBJ whole genome shotgun (WGS) entry which is preliminary data.</text>
</comment>
<keyword evidence="3 5" id="KW-1133">Transmembrane helix</keyword>